<dbReference type="InterPro" id="IPR001932">
    <property type="entry name" value="PPM-type_phosphatase-like_dom"/>
</dbReference>
<evidence type="ECO:0000256" key="2">
    <source>
        <dbReference type="SAM" id="Phobius"/>
    </source>
</evidence>
<evidence type="ECO:0000313" key="4">
    <source>
        <dbReference type="EMBL" id="EIJ42889.1"/>
    </source>
</evidence>
<dbReference type="eggNOG" id="COG5001">
    <property type="taxonomic scope" value="Bacteria"/>
</dbReference>
<keyword evidence="1" id="KW-0378">Hydrolase</keyword>
<feature type="domain" description="PPM-type phosphatase" evidence="3">
    <location>
        <begin position="473"/>
        <end position="701"/>
    </location>
</feature>
<keyword evidence="5" id="KW-1185">Reference proteome</keyword>
<dbReference type="STRING" id="395493.BegalDRAFT_2023"/>
<dbReference type="InterPro" id="IPR036457">
    <property type="entry name" value="PPM-type-like_dom_sf"/>
</dbReference>
<organism evidence="4 5">
    <name type="scientific">Beggiatoa alba B18LD</name>
    <dbReference type="NCBI Taxonomy" id="395493"/>
    <lineage>
        <taxon>Bacteria</taxon>
        <taxon>Pseudomonadati</taxon>
        <taxon>Pseudomonadota</taxon>
        <taxon>Gammaproteobacteria</taxon>
        <taxon>Thiotrichales</taxon>
        <taxon>Thiotrichaceae</taxon>
        <taxon>Beggiatoa</taxon>
    </lineage>
</organism>
<dbReference type="GO" id="GO:0016791">
    <property type="term" value="F:phosphatase activity"/>
    <property type="evidence" value="ECO:0007669"/>
    <property type="project" value="TreeGrafter"/>
</dbReference>
<protein>
    <submittedName>
        <fullName evidence="4">Serine phosphatase RsbU, regulator of sigma subunit</fullName>
    </submittedName>
</protein>
<dbReference type="eggNOG" id="COG2208">
    <property type="taxonomic scope" value="Bacteria"/>
</dbReference>
<name>I3CGZ6_9GAMM</name>
<keyword evidence="2" id="KW-0472">Membrane</keyword>
<feature type="transmembrane region" description="Helical" evidence="2">
    <location>
        <begin position="338"/>
        <end position="362"/>
    </location>
</feature>
<dbReference type="Gene3D" id="3.30.450.20">
    <property type="entry name" value="PAS domain"/>
    <property type="match status" value="1"/>
</dbReference>
<dbReference type="Pfam" id="PF22673">
    <property type="entry name" value="MCP-like_PDC_1"/>
    <property type="match status" value="1"/>
</dbReference>
<reference evidence="4 5" key="1">
    <citation type="submission" date="2011-11" db="EMBL/GenBank/DDBJ databases">
        <title>Improved High-Quality Draft sequence of Beggiatoa alba B18lD.</title>
        <authorList>
            <consortium name="US DOE Joint Genome Institute"/>
            <person name="Lucas S."/>
            <person name="Han J."/>
            <person name="Lapidus A."/>
            <person name="Cheng J.-F."/>
            <person name="Goodwin L."/>
            <person name="Pitluck S."/>
            <person name="Peters L."/>
            <person name="Mikhailova N."/>
            <person name="Held B."/>
            <person name="Detter J.C."/>
            <person name="Han C."/>
            <person name="Tapia R."/>
            <person name="Land M."/>
            <person name="Hauser L."/>
            <person name="Kyrpides N."/>
            <person name="Ivanova N."/>
            <person name="Pagani I."/>
            <person name="Samuel K."/>
            <person name="Teske A."/>
            <person name="Mueller J."/>
            <person name="Woyke T."/>
        </authorList>
    </citation>
    <scope>NUCLEOTIDE SEQUENCE [LARGE SCALE GENOMIC DNA]</scope>
    <source>
        <strain evidence="4 5">B18LD</strain>
    </source>
</reference>
<dbReference type="HOGENOM" id="CLU_000445_114_10_6"/>
<keyword evidence="2" id="KW-1133">Transmembrane helix</keyword>
<evidence type="ECO:0000259" key="3">
    <source>
        <dbReference type="SMART" id="SM00331"/>
    </source>
</evidence>
<feature type="transmembrane region" description="Helical" evidence="2">
    <location>
        <begin position="7"/>
        <end position="28"/>
    </location>
</feature>
<gene>
    <name evidence="4" type="ORF">BegalDRAFT_2023</name>
</gene>
<dbReference type="Proteomes" id="UP000005744">
    <property type="component" value="Unassembled WGS sequence"/>
</dbReference>
<dbReference type="Gene3D" id="3.60.40.10">
    <property type="entry name" value="PPM-type phosphatase domain"/>
    <property type="match status" value="1"/>
</dbReference>
<dbReference type="InterPro" id="IPR052016">
    <property type="entry name" value="Bact_Sigma-Reg"/>
</dbReference>
<evidence type="ECO:0000313" key="5">
    <source>
        <dbReference type="Proteomes" id="UP000005744"/>
    </source>
</evidence>
<proteinExistence type="predicted"/>
<dbReference type="SMART" id="SM00331">
    <property type="entry name" value="PP2C_SIG"/>
    <property type="match status" value="1"/>
</dbReference>
<dbReference type="EMBL" id="JH600070">
    <property type="protein sequence ID" value="EIJ42889.1"/>
    <property type="molecule type" value="Genomic_DNA"/>
</dbReference>
<dbReference type="Pfam" id="PF07228">
    <property type="entry name" value="SpoIIE"/>
    <property type="match status" value="1"/>
</dbReference>
<keyword evidence="2" id="KW-0812">Transmembrane</keyword>
<evidence type="ECO:0000256" key="1">
    <source>
        <dbReference type="ARBA" id="ARBA00022801"/>
    </source>
</evidence>
<dbReference type="PANTHER" id="PTHR43156">
    <property type="entry name" value="STAGE II SPORULATION PROTEIN E-RELATED"/>
    <property type="match status" value="1"/>
</dbReference>
<accession>I3CGZ6</accession>
<dbReference type="PANTHER" id="PTHR43156:SF2">
    <property type="entry name" value="STAGE II SPORULATION PROTEIN E"/>
    <property type="match status" value="1"/>
</dbReference>
<dbReference type="AlphaFoldDB" id="I3CGZ6"/>
<sequence length="702" mass="79934">MKFFRNYNYIMAITCIILMLIAAGIFYMQFKSRYDVTLGDIKASFESRLLTIDYVMQTATNQVQRMKIQAQNYLISHPSPPTDLTLLEALQEDKAQKTYNLDQLPTTYNIHMIGNLTGEGSLRNRTADFYRELAMALDLNSAYQGIETTIPNIAWVYYTSKNQFINIYPWVKSADFHFSAELYTHEFYTLGLPENNPSKSVFWTSAYIDEAGKGLMVTSAAPVYEKQTFLGTVALDFTLDILNNLLDHFAYVDTPLFIINKNQLLAHSQLVSSKDKTIKPIQSAFPDELQPQLAKILSNSTQDFFYHDGYWIIKQSFKNVPWQLVYWVSHQTILKEAFYSTSLGFLVLLPAIIIILMIALYLTRREFIHPANLLVQHIEAENQGKTTVIPKVPVAWQAWFETVSQAFRENRTLVKKLELYNASLEAMVAERTLEISKLNERLSAENMRMGTELETTRRLQQMILPKKQELKAIHGLDIASFMEPATEVGGDYYDVLEYDGHIKIGIGDITGHGLESGVLMLMVQTAVRTLLANQETDPLRFMNTLNRIVYDNVNRMNSDRNLSLLLLDYHPSLGTDTGHGTLHLSGQHEEIILVRANGKVERIDTQDLGFPLGLEANIESFVAQTGIELASGDGLVLYTDGIPEACNRQNEMYGVERLCTVVSRHWSKTVDEICQAVIADVRMHIDDYKVFDDITLLILKQQ</sequence>